<dbReference type="EMBL" id="SMJU01000006">
    <property type="protein sequence ID" value="TDB65338.1"/>
    <property type="molecule type" value="Genomic_DNA"/>
</dbReference>
<dbReference type="PANTHER" id="PTHR12215">
    <property type="entry name" value="PHOSPHOPANTETHEINE TRANSFERASE"/>
    <property type="match status" value="1"/>
</dbReference>
<dbReference type="OrthoDB" id="1190494at2"/>
<name>A0A4R4KBY6_9BACT</name>
<dbReference type="Pfam" id="PF17837">
    <property type="entry name" value="4PPT_N"/>
    <property type="match status" value="1"/>
</dbReference>
<feature type="domain" description="4'-phosphopantetheinyl transferase" evidence="3">
    <location>
        <begin position="142"/>
        <end position="241"/>
    </location>
</feature>
<dbReference type="GO" id="GO:0000287">
    <property type="term" value="F:magnesium ion binding"/>
    <property type="evidence" value="ECO:0007669"/>
    <property type="project" value="InterPro"/>
</dbReference>
<dbReference type="SUPFAM" id="SSF56214">
    <property type="entry name" value="4'-phosphopantetheinyl transferase"/>
    <property type="match status" value="2"/>
</dbReference>
<protein>
    <submittedName>
        <fullName evidence="5">4'-phosphopantetheinyl transferase superfamily protein</fullName>
    </submittedName>
</protein>
<evidence type="ECO:0000259" key="4">
    <source>
        <dbReference type="Pfam" id="PF17837"/>
    </source>
</evidence>
<keyword evidence="6" id="KW-1185">Reference proteome</keyword>
<proteinExistence type="inferred from homology"/>
<dbReference type="InterPro" id="IPR050559">
    <property type="entry name" value="P-Pant_transferase_sf"/>
</dbReference>
<dbReference type="PANTHER" id="PTHR12215:SF10">
    <property type="entry name" value="L-AMINOADIPATE-SEMIALDEHYDE DEHYDROGENASE-PHOSPHOPANTETHEINYL TRANSFERASE"/>
    <property type="match status" value="1"/>
</dbReference>
<dbReference type="GO" id="GO:0019878">
    <property type="term" value="P:lysine biosynthetic process via aminoadipic acid"/>
    <property type="evidence" value="ECO:0007669"/>
    <property type="project" value="TreeGrafter"/>
</dbReference>
<organism evidence="5 6">
    <name type="scientific">Arundinibacter roseus</name>
    <dbReference type="NCBI Taxonomy" id="2070510"/>
    <lineage>
        <taxon>Bacteria</taxon>
        <taxon>Pseudomonadati</taxon>
        <taxon>Bacteroidota</taxon>
        <taxon>Cytophagia</taxon>
        <taxon>Cytophagales</taxon>
        <taxon>Spirosomataceae</taxon>
        <taxon>Arundinibacter</taxon>
    </lineage>
</organism>
<gene>
    <name evidence="5" type="ORF">EZE20_11620</name>
</gene>
<evidence type="ECO:0000313" key="6">
    <source>
        <dbReference type="Proteomes" id="UP000295706"/>
    </source>
</evidence>
<dbReference type="InterPro" id="IPR037143">
    <property type="entry name" value="4-PPantetheinyl_Trfase_dom_sf"/>
</dbReference>
<comment type="caution">
    <text evidence="5">The sequence shown here is derived from an EMBL/GenBank/DDBJ whole genome shotgun (WGS) entry which is preliminary data.</text>
</comment>
<comment type="similarity">
    <text evidence="1">Belongs to the P-Pant transferase superfamily. Gsp/Sfp/HetI/AcpT family.</text>
</comment>
<dbReference type="Pfam" id="PF01648">
    <property type="entry name" value="ACPS"/>
    <property type="match status" value="1"/>
</dbReference>
<reference evidence="5 6" key="1">
    <citation type="submission" date="2019-02" db="EMBL/GenBank/DDBJ databases">
        <title>Arundinibacter roseus gen. nov., sp. nov., a new member of the family Cytophagaceae.</title>
        <authorList>
            <person name="Szuroczki S."/>
            <person name="Khayer B."/>
            <person name="Sproer C."/>
            <person name="Toumi M."/>
            <person name="Szabo A."/>
            <person name="Felfoldi T."/>
            <person name="Schumann P."/>
            <person name="Toth E."/>
        </authorList>
    </citation>
    <scope>NUCLEOTIDE SEQUENCE [LARGE SCALE GENOMIC DNA]</scope>
    <source>
        <strain evidence="5 6">DMA-k-7a</strain>
    </source>
</reference>
<dbReference type="Proteomes" id="UP000295706">
    <property type="component" value="Unassembled WGS sequence"/>
</dbReference>
<evidence type="ECO:0000256" key="1">
    <source>
        <dbReference type="ARBA" id="ARBA00010990"/>
    </source>
</evidence>
<sequence>MPRKSINFAYIHKNKPACMQGRPFRNLLVNVYVMPLVHSEIIASNCPLLVWKLTETLDELHELLPIYCENDELASISHPQKKREWLAGRLVIKYLLEKEGHIFMGLRKDEHGKPFLLNYDFFISVTHTAEYVAAVLSPQKVIGIDMEKKHEKLLRTFPRFMSKGELRPDPQQLALLCMYWCGKEAMFKLNGRKKVSFQKDISLEPLTAESITGTARLHDDGQTISAGLHFRWIDDYCLAIAV</sequence>
<dbReference type="GO" id="GO:0008897">
    <property type="term" value="F:holo-[acyl-carrier-protein] synthase activity"/>
    <property type="evidence" value="ECO:0007669"/>
    <property type="project" value="InterPro"/>
</dbReference>
<evidence type="ECO:0000313" key="5">
    <source>
        <dbReference type="EMBL" id="TDB65338.1"/>
    </source>
</evidence>
<dbReference type="Gene3D" id="3.90.470.20">
    <property type="entry name" value="4'-phosphopantetheinyl transferase domain"/>
    <property type="match status" value="2"/>
</dbReference>
<keyword evidence="2 5" id="KW-0808">Transferase</keyword>
<dbReference type="AlphaFoldDB" id="A0A4R4KBY6"/>
<dbReference type="InterPro" id="IPR008278">
    <property type="entry name" value="4-PPantetheinyl_Trfase_dom"/>
</dbReference>
<accession>A0A4R4KBY6</accession>
<dbReference type="InterPro" id="IPR041354">
    <property type="entry name" value="4PPT_N"/>
</dbReference>
<dbReference type="GO" id="GO:0005829">
    <property type="term" value="C:cytosol"/>
    <property type="evidence" value="ECO:0007669"/>
    <property type="project" value="TreeGrafter"/>
</dbReference>
<evidence type="ECO:0000259" key="3">
    <source>
        <dbReference type="Pfam" id="PF01648"/>
    </source>
</evidence>
<evidence type="ECO:0000256" key="2">
    <source>
        <dbReference type="ARBA" id="ARBA00022679"/>
    </source>
</evidence>
<feature type="domain" description="4'-phosphopantetheinyl transferase N-terminal" evidence="4">
    <location>
        <begin position="72"/>
        <end position="136"/>
    </location>
</feature>